<dbReference type="InterPro" id="IPR011856">
    <property type="entry name" value="tRNA_endonuc-like_dom_sf"/>
</dbReference>
<protein>
    <recommendedName>
        <fullName evidence="3">Restriction endonuclease</fullName>
    </recommendedName>
</protein>
<evidence type="ECO:0008006" key="3">
    <source>
        <dbReference type="Google" id="ProtNLM"/>
    </source>
</evidence>
<dbReference type="KEGG" id="rle:pRL100032"/>
<keyword evidence="1" id="KW-0614">Plasmid</keyword>
<accession>Q1M894</accession>
<evidence type="ECO:0000313" key="2">
    <source>
        <dbReference type="Proteomes" id="UP000006575"/>
    </source>
</evidence>
<dbReference type="AlphaFoldDB" id="Q1M894"/>
<sequence length="342" mass="39151">MHFRIASSEIDHTMTKKTPKDADRLIQEVMAEIGWDADPADIAEQVRRLDIGLPVEDEFAVVCAWLGKCLLLHKLDQVQSPVASREMFQVPDFLGQFSTAVTPVLIEVKSSTSRTLSFRPDYLEKLQNYARLLKLPLLIAWKHHSAWTLFDAQQLVKAKKNFNIGFGKAFQHTLLCSLVGDVAYRIGAGAGVHLTFRKEKLVETVNNDDGFTETWMMRFEQFRCTDYNGHLIVDPENEIQSLFQTWDLKETQEHSPTHIVNSFVAHEDDGIQFAHTALVKLLAWETLDGETTNWRHLARKERVVRSIDNFRDALKLGLKRKVVFHILDIQPPEMPGFLSAKE</sequence>
<gene>
    <name evidence="1" type="ordered locus">pRL100032</name>
</gene>
<dbReference type="GO" id="GO:0003676">
    <property type="term" value="F:nucleic acid binding"/>
    <property type="evidence" value="ECO:0007669"/>
    <property type="project" value="InterPro"/>
</dbReference>
<dbReference type="EMBL" id="AM236084">
    <property type="protein sequence ID" value="CAK10258.1"/>
    <property type="molecule type" value="Genomic_DNA"/>
</dbReference>
<dbReference type="Gene3D" id="3.40.1350.10">
    <property type="match status" value="1"/>
</dbReference>
<reference evidence="1 2" key="1">
    <citation type="journal article" date="2006" name="Genome Biol.">
        <title>The genome of Rhizobium leguminosarum has recognizable core and accessory components.</title>
        <authorList>
            <person name="Young J.W."/>
            <person name="Crossman L.C."/>
            <person name="Johnston A.W.B."/>
            <person name="Thomson N.R."/>
            <person name="Ghazoui Z.F."/>
            <person name="Hull K.H."/>
            <person name="Wexler M."/>
            <person name="Curson A.R.J."/>
            <person name="Todd J.D."/>
            <person name="Poole P.S."/>
            <person name="Mauchline T.H."/>
            <person name="East A.K."/>
            <person name="Quail M.A."/>
            <person name="Churcher C."/>
            <person name="Arrowsmith C."/>
            <person name="Cherevach A."/>
            <person name="Chillingworth T."/>
            <person name="Clarke K."/>
            <person name="Cronin A."/>
            <person name="Davis P."/>
            <person name="Fraser A."/>
            <person name="Hance Z."/>
            <person name="Hauser H."/>
            <person name="Jagels K."/>
            <person name="Moule S."/>
            <person name="Mungall K."/>
            <person name="Norbertczak H."/>
            <person name="Rabbinowitsch E."/>
            <person name="Sanders M."/>
            <person name="Simmonds M."/>
            <person name="Whitehead S."/>
            <person name="Parkhill J."/>
        </authorList>
    </citation>
    <scope>NUCLEOTIDE SEQUENCE [LARGE SCALE GENOMIC DNA]</scope>
    <source>
        <strain evidence="2">DSM 114642 / LMG 32736 / 3841</strain>
    </source>
</reference>
<evidence type="ECO:0000313" key="1">
    <source>
        <dbReference type="EMBL" id="CAK10258.1"/>
    </source>
</evidence>
<geneLocation type="plasmid" evidence="1 2">
    <name>pRL10</name>
</geneLocation>
<dbReference type="Proteomes" id="UP000006575">
    <property type="component" value="Plasmid pRL10"/>
</dbReference>
<name>Q1M894_RHIJ3</name>
<organism evidence="1 2">
    <name type="scientific">Rhizobium johnstonii (strain DSM 114642 / LMG 32736 / 3841)</name>
    <name type="common">Rhizobium leguminosarum bv. viciae</name>
    <dbReference type="NCBI Taxonomy" id="216596"/>
    <lineage>
        <taxon>Bacteria</taxon>
        <taxon>Pseudomonadati</taxon>
        <taxon>Pseudomonadota</taxon>
        <taxon>Alphaproteobacteria</taxon>
        <taxon>Hyphomicrobiales</taxon>
        <taxon>Rhizobiaceae</taxon>
        <taxon>Rhizobium/Agrobacterium group</taxon>
        <taxon>Rhizobium</taxon>
        <taxon>Rhizobium johnstonii</taxon>
    </lineage>
</organism>
<proteinExistence type="predicted"/>
<keyword evidence="2" id="KW-1185">Reference proteome</keyword>
<dbReference type="HOGENOM" id="CLU_811044_0_0_5"/>
<dbReference type="EnsemblBacteria" id="CAK10258">
    <property type="protein sequence ID" value="CAK10258"/>
    <property type="gene ID" value="pRL100032"/>
</dbReference>